<reference evidence="5" key="1">
    <citation type="submission" date="2022-03" db="EMBL/GenBank/DDBJ databases">
        <authorList>
            <person name="Sayadi A."/>
        </authorList>
    </citation>
    <scope>NUCLEOTIDE SEQUENCE</scope>
</reference>
<evidence type="ECO:0000313" key="6">
    <source>
        <dbReference type="Proteomes" id="UP001152888"/>
    </source>
</evidence>
<name>A0A9P0KBV9_ACAOB</name>
<gene>
    <name evidence="5" type="ORF">ACAOBT_LOCUS9095</name>
</gene>
<dbReference type="PANTHER" id="PTHR16305">
    <property type="entry name" value="TESTICULAR SOLUBLE ADENYLYL CYCLASE"/>
    <property type="match status" value="1"/>
</dbReference>
<dbReference type="SUPFAM" id="SSF55073">
    <property type="entry name" value="Nucleotide cyclase"/>
    <property type="match status" value="2"/>
</dbReference>
<evidence type="ECO:0000256" key="3">
    <source>
        <dbReference type="ARBA" id="ARBA00023239"/>
    </source>
</evidence>
<accession>A0A9P0KBV9</accession>
<keyword evidence="3" id="KW-0456">Lyase</keyword>
<evidence type="ECO:0000313" key="5">
    <source>
        <dbReference type="EMBL" id="CAH1970768.1"/>
    </source>
</evidence>
<keyword evidence="2" id="KW-0067">ATP-binding</keyword>
<dbReference type="FunFam" id="3.30.70.1230:FF:000017">
    <property type="entry name" value="Adenylate cyclase type 10"/>
    <property type="match status" value="1"/>
</dbReference>
<sequence>MRTGILQQDSDEWKNRRSIPISEMMQASRTYEGDKANSFAEEGLTRTMASLVPDEILYNINDYTKRDLEACLLFGDVSGFTDLCEKYNKSGKGGPSRLTQVLNSYIGAMVQEILSHNGDVLKFSGDAFIALWKETDHLSLRDAVHEAIDCALVIQKSYGTYQTDVDVVVRVKLAVAAGHLVFSLIGDDENSHYLMTGQPIYDIKAAESKSKAGEIIITARVSHHLSANEYLIDLLSDGIHAKVLGVGPNWRNIQRTYENKEGISDTYSLLSAATSLEDELRQDSGVSILHPSEKEKAAEGGEDDDLQIASRVVTDQYALRPAVNFAARMRMKEQLKRFIIAPVVRGILAEEPIEYLTEIRQVAILFINSKVSPLISNVKGIDVANEVYLAVCNTVKNQYGCVNKISNFDKDLMLLVIFGLRGFKHELESQIALKCAIEATSKIRAIEHIQEVAAGVTTGKCYCGAFGHTLRREYTVIGLTVNKGARLMVAYANKVTCDRETFLHSKLESRNFILQEYKPLKGIVNPGPIYEFREVEKTHQENLTYILPLLGREQEIDLFSTLLKRATKLSKHKTNKQFYNMIIFQGAYRQGKSRLYEELTYSIDQNTPLRKFTLTRFDYDVPYRTVRYIFRPFLGTEATSVRDREKKILRLLSDKELEDQLCFLNFVFDVKFNISKIYKDMDLATKYETLKNLFKILCMACFHTFYIIAIDDAENIDDESWMLLKLLLDLNLVFVVATMGTAKELSTLAMKVLRSTKIKTVELKGIDKWYHVGLACQMLSVDGIPAELEKTIQMKSNGNPGWVESFLVSLMQSGGLYVHEMSREAAYDAGIVMAPLYMVMRLSREEIALWVEIMEERKLEVKEDLQTTRWKMFIDSCRESYPDLSVAKTFRQILNKTDVVNICTVDEKFNLEDVDPELIIDVIILKTFDSLTSYEQLLLKCSAILGDIFPRDMLLYIMSSSAIRLTALAVQKLFEIHVLSCARGNFIEGGLTFKERLINPNEDMSVKCECKGLVVDDSCMDLPKYASCGYLRFRSSEFRITTYNLLTDNQKREFHGRAIRYLEKETRRCRACGNGYFTRQMGGGRLDNTLRYYARSGRKMDRKKSSLFTDNSSTEYGSKLMQRVSFLSYESQASSATRSTRDFRGPRDTMSMTSSVSSGEQFLTLGESFYQRATHTRELGIKTINRLKDDINLPRSFSTNDFSQCTCLLILNTMYSQLIEHCKGAGMIEKLLSATVEYAYVCLQSKNVPQAVKVLEEALAVLDGPMKEQIELDWMVELKKGKLYALLGKARMEVDDPEAYNFFMKSLKCYGVSFPKSSISRSFWKFKYKTKQNLKFWLYGNFFDGKPPDDDVAEYCNNVSECLCFLTRYFVNHDKWREAELAALWSLTKALQTETDFEKLCMSYSNLIHVSAVQGKYNFCVALEVFALKTCRKKKTCVELDELKAVAQLYFNISRSRARRGELEKYLHISYVAWRLMTSSQLETLVFVSLPFLVHMLLLRRQVTEFGNLLQEIRDLLDQDHDNSLKCWFYAMCMCLHLDTGLIAQPYAKCVKYIQGEGMEPTLRDPNGKARLIVCIWLWEVRNENWEAATVWQKTAWDFTIQDEGESVGNYLTCMYLIEGLIIYMVYKMDRKNLTAIARADSLLKTLFKNITKAQKACRLITPRLYHLKAYYTIAKFNDYKKGIELLNKAKKFAEKYCNDLESSWIKHSELAWVHKMSREESEYWKEHCEEEHIVDFQEVEAAEKLGHYTLPLPIYI</sequence>
<keyword evidence="6" id="KW-1185">Reference proteome</keyword>
<dbReference type="InterPro" id="IPR027417">
    <property type="entry name" value="P-loop_NTPase"/>
</dbReference>
<dbReference type="GO" id="GO:0004016">
    <property type="term" value="F:adenylate cyclase activity"/>
    <property type="evidence" value="ECO:0007669"/>
    <property type="project" value="TreeGrafter"/>
</dbReference>
<organism evidence="5 6">
    <name type="scientific">Acanthoscelides obtectus</name>
    <name type="common">Bean weevil</name>
    <name type="synonym">Bruchus obtectus</name>
    <dbReference type="NCBI Taxonomy" id="200917"/>
    <lineage>
        <taxon>Eukaryota</taxon>
        <taxon>Metazoa</taxon>
        <taxon>Ecdysozoa</taxon>
        <taxon>Arthropoda</taxon>
        <taxon>Hexapoda</taxon>
        <taxon>Insecta</taxon>
        <taxon>Pterygota</taxon>
        <taxon>Neoptera</taxon>
        <taxon>Endopterygota</taxon>
        <taxon>Coleoptera</taxon>
        <taxon>Polyphaga</taxon>
        <taxon>Cucujiformia</taxon>
        <taxon>Chrysomeloidea</taxon>
        <taxon>Chrysomelidae</taxon>
        <taxon>Bruchinae</taxon>
        <taxon>Bruchini</taxon>
        <taxon>Acanthoscelides</taxon>
    </lineage>
</organism>
<dbReference type="EMBL" id="CAKOFQ010006778">
    <property type="protein sequence ID" value="CAH1970768.1"/>
    <property type="molecule type" value="Genomic_DNA"/>
</dbReference>
<dbReference type="Pfam" id="PF00211">
    <property type="entry name" value="Guanylate_cyc"/>
    <property type="match status" value="1"/>
</dbReference>
<protein>
    <recommendedName>
        <fullName evidence="4">Guanylate cyclase domain-containing protein</fullName>
    </recommendedName>
</protein>
<evidence type="ECO:0000256" key="2">
    <source>
        <dbReference type="ARBA" id="ARBA00022840"/>
    </source>
</evidence>
<evidence type="ECO:0000256" key="1">
    <source>
        <dbReference type="ARBA" id="ARBA00022741"/>
    </source>
</evidence>
<feature type="domain" description="Guanylate cyclase" evidence="4">
    <location>
        <begin position="451"/>
        <end position="488"/>
    </location>
</feature>
<dbReference type="GO" id="GO:0009190">
    <property type="term" value="P:cyclic nucleotide biosynthetic process"/>
    <property type="evidence" value="ECO:0007669"/>
    <property type="project" value="InterPro"/>
</dbReference>
<feature type="domain" description="Guanylate cyclase" evidence="4">
    <location>
        <begin position="71"/>
        <end position="207"/>
    </location>
</feature>
<dbReference type="CDD" id="cd07302">
    <property type="entry name" value="CHD"/>
    <property type="match status" value="2"/>
</dbReference>
<dbReference type="PROSITE" id="PS50125">
    <property type="entry name" value="GUANYLATE_CYCLASE_2"/>
    <property type="match status" value="2"/>
</dbReference>
<dbReference type="PANTHER" id="PTHR16305:SF28">
    <property type="entry name" value="GUANYLATE CYCLASE DOMAIN-CONTAINING PROTEIN"/>
    <property type="match status" value="1"/>
</dbReference>
<dbReference type="Proteomes" id="UP001152888">
    <property type="component" value="Unassembled WGS sequence"/>
</dbReference>
<keyword evidence="1" id="KW-0547">Nucleotide-binding</keyword>
<evidence type="ECO:0000259" key="4">
    <source>
        <dbReference type="PROSITE" id="PS50125"/>
    </source>
</evidence>
<proteinExistence type="predicted"/>
<dbReference type="GO" id="GO:0035556">
    <property type="term" value="P:intracellular signal transduction"/>
    <property type="evidence" value="ECO:0007669"/>
    <property type="project" value="InterPro"/>
</dbReference>
<dbReference type="SUPFAM" id="SSF52540">
    <property type="entry name" value="P-loop containing nucleoside triphosphate hydrolases"/>
    <property type="match status" value="1"/>
</dbReference>
<dbReference type="InterPro" id="IPR001054">
    <property type="entry name" value="A/G_cyclase"/>
</dbReference>
<dbReference type="GO" id="GO:0005737">
    <property type="term" value="C:cytoplasm"/>
    <property type="evidence" value="ECO:0007669"/>
    <property type="project" value="TreeGrafter"/>
</dbReference>
<dbReference type="GO" id="GO:0005524">
    <property type="term" value="F:ATP binding"/>
    <property type="evidence" value="ECO:0007669"/>
    <property type="project" value="UniProtKB-KW"/>
</dbReference>
<dbReference type="OrthoDB" id="194468at2759"/>
<dbReference type="InterPro" id="IPR029787">
    <property type="entry name" value="Nucleotide_cyclase"/>
</dbReference>
<dbReference type="Gene3D" id="3.30.70.1230">
    <property type="entry name" value="Nucleotide cyclase"/>
    <property type="match status" value="2"/>
</dbReference>
<comment type="caution">
    <text evidence="5">The sequence shown here is derived from an EMBL/GenBank/DDBJ whole genome shotgun (WGS) entry which is preliminary data.</text>
</comment>